<organism evidence="2 3">
    <name type="scientific">Gracilibacillus salinarum</name>
    <dbReference type="NCBI Taxonomy" id="2932255"/>
    <lineage>
        <taxon>Bacteria</taxon>
        <taxon>Bacillati</taxon>
        <taxon>Bacillota</taxon>
        <taxon>Bacilli</taxon>
        <taxon>Bacillales</taxon>
        <taxon>Bacillaceae</taxon>
        <taxon>Gracilibacillus</taxon>
    </lineage>
</organism>
<evidence type="ECO:0000256" key="1">
    <source>
        <dbReference type="SAM" id="MobiDB-lite"/>
    </source>
</evidence>
<keyword evidence="3" id="KW-1185">Reference proteome</keyword>
<dbReference type="RefSeq" id="WP_244746675.1">
    <property type="nucleotide sequence ID" value="NZ_CP095071.1"/>
</dbReference>
<protein>
    <submittedName>
        <fullName evidence="2">Uncharacterized protein</fullName>
    </submittedName>
</protein>
<gene>
    <name evidence="2" type="ORF">MUN87_05580</name>
</gene>
<feature type="region of interest" description="Disordered" evidence="1">
    <location>
        <begin position="80"/>
        <end position="103"/>
    </location>
</feature>
<name>A0ABY4GQ95_9BACI</name>
<dbReference type="EMBL" id="CP095071">
    <property type="protein sequence ID" value="UOQ86356.1"/>
    <property type="molecule type" value="Genomic_DNA"/>
</dbReference>
<reference evidence="2 3" key="1">
    <citation type="submission" date="2022-04" db="EMBL/GenBank/DDBJ databases">
        <title>Gracilibacillus sp. isolated from saltern.</title>
        <authorList>
            <person name="Won M."/>
            <person name="Lee C.-M."/>
            <person name="Woen H.-Y."/>
            <person name="Kwon S.-W."/>
        </authorList>
    </citation>
    <scope>NUCLEOTIDE SEQUENCE [LARGE SCALE GENOMIC DNA]</scope>
    <source>
        <strain evidence="2 3">SSPM10-3</strain>
    </source>
</reference>
<accession>A0ABY4GQ95</accession>
<sequence>MELSNFILHNDILLFHAIIANQEYVFTVKWKALENKKGGEWELKSYLNHSTGQQDLTEAQLQQLIERLNPTWNWDKDQEQLRNAEQRRKRPFRGVASGANQLR</sequence>
<evidence type="ECO:0000313" key="3">
    <source>
        <dbReference type="Proteomes" id="UP000831537"/>
    </source>
</evidence>
<evidence type="ECO:0000313" key="2">
    <source>
        <dbReference type="EMBL" id="UOQ86356.1"/>
    </source>
</evidence>
<proteinExistence type="predicted"/>
<dbReference type="Proteomes" id="UP000831537">
    <property type="component" value="Chromosome"/>
</dbReference>